<accession>F0ZBT6</accession>
<dbReference type="InParanoid" id="F0ZBT6"/>
<evidence type="ECO:0000313" key="2">
    <source>
        <dbReference type="Proteomes" id="UP000001064"/>
    </source>
</evidence>
<proteinExistence type="predicted"/>
<reference evidence="2" key="1">
    <citation type="journal article" date="2011" name="Genome Biol.">
        <title>Comparative genomics of the social amoebae Dictyostelium discoideum and Dictyostelium purpureum.</title>
        <authorList>
            <consortium name="US DOE Joint Genome Institute (JGI-PGF)"/>
            <person name="Sucgang R."/>
            <person name="Kuo A."/>
            <person name="Tian X."/>
            <person name="Salerno W."/>
            <person name="Parikh A."/>
            <person name="Feasley C.L."/>
            <person name="Dalin E."/>
            <person name="Tu H."/>
            <person name="Huang E."/>
            <person name="Barry K."/>
            <person name="Lindquist E."/>
            <person name="Shapiro H."/>
            <person name="Bruce D."/>
            <person name="Schmutz J."/>
            <person name="Salamov A."/>
            <person name="Fey P."/>
            <person name="Gaudet P."/>
            <person name="Anjard C."/>
            <person name="Babu M.M."/>
            <person name="Basu S."/>
            <person name="Bushmanova Y."/>
            <person name="van der Wel H."/>
            <person name="Katoh-Kurasawa M."/>
            <person name="Dinh C."/>
            <person name="Coutinho P.M."/>
            <person name="Saito T."/>
            <person name="Elias M."/>
            <person name="Schaap P."/>
            <person name="Kay R.R."/>
            <person name="Henrissat B."/>
            <person name="Eichinger L."/>
            <person name="Rivero F."/>
            <person name="Putnam N.H."/>
            <person name="West C.M."/>
            <person name="Loomis W.F."/>
            <person name="Chisholm R.L."/>
            <person name="Shaulsky G."/>
            <person name="Strassmann J.E."/>
            <person name="Queller D.C."/>
            <person name="Kuspa A."/>
            <person name="Grigoriev I.V."/>
        </authorList>
    </citation>
    <scope>NUCLEOTIDE SEQUENCE [LARGE SCALE GENOMIC DNA]</scope>
    <source>
        <strain evidence="2">QSDP1</strain>
    </source>
</reference>
<dbReference type="EMBL" id="GL870973">
    <property type="protein sequence ID" value="EGC38611.1"/>
    <property type="molecule type" value="Genomic_DNA"/>
</dbReference>
<dbReference type="AlphaFoldDB" id="F0ZBT6"/>
<sequence>MRMWSNDDVFSLTFNDLLINTTFPYGWYIIDLCPCNHRICGQLILDTYS</sequence>
<protein>
    <submittedName>
        <fullName evidence="1">Uncharacterized protein</fullName>
    </submittedName>
</protein>
<evidence type="ECO:0000313" key="1">
    <source>
        <dbReference type="EMBL" id="EGC38611.1"/>
    </source>
</evidence>
<dbReference type="RefSeq" id="XP_003284890.1">
    <property type="nucleotide sequence ID" value="XM_003284842.1"/>
</dbReference>
<dbReference type="GeneID" id="10506980"/>
<dbReference type="VEuPathDB" id="AmoebaDB:DICPUDRAFT_148713"/>
<organism evidence="1 2">
    <name type="scientific">Dictyostelium purpureum</name>
    <name type="common">Slime mold</name>
    <dbReference type="NCBI Taxonomy" id="5786"/>
    <lineage>
        <taxon>Eukaryota</taxon>
        <taxon>Amoebozoa</taxon>
        <taxon>Evosea</taxon>
        <taxon>Eumycetozoa</taxon>
        <taxon>Dictyostelia</taxon>
        <taxon>Dictyosteliales</taxon>
        <taxon>Dictyosteliaceae</taxon>
        <taxon>Dictyostelium</taxon>
    </lineage>
</organism>
<dbReference type="KEGG" id="dpp:DICPUDRAFT_148713"/>
<name>F0ZBT6_DICPU</name>
<keyword evidence="2" id="KW-1185">Reference proteome</keyword>
<dbReference type="Proteomes" id="UP000001064">
    <property type="component" value="Unassembled WGS sequence"/>
</dbReference>
<gene>
    <name evidence="1" type="ORF">DICPUDRAFT_148713</name>
</gene>